<dbReference type="Gene3D" id="3.40.47.10">
    <property type="match status" value="1"/>
</dbReference>
<dbReference type="GO" id="GO:0009102">
    <property type="term" value="P:biotin biosynthetic process"/>
    <property type="evidence" value="ECO:0007669"/>
    <property type="project" value="UniProtKB-UniRule"/>
</dbReference>
<dbReference type="InterPro" id="IPR013751">
    <property type="entry name" value="ACP_syn_III_N"/>
</dbReference>
<comment type="catalytic activity">
    <reaction evidence="3">
        <text>malonyl-[ACP] + an acyl-CoA + H(+) = a 3-oxoacyl-[ACP] + CO2 + CoA</text>
        <dbReference type="Rhea" id="RHEA:44448"/>
        <dbReference type="Rhea" id="RHEA-COMP:9623"/>
        <dbReference type="Rhea" id="RHEA-COMP:9916"/>
        <dbReference type="ChEBI" id="CHEBI:15378"/>
        <dbReference type="ChEBI" id="CHEBI:16526"/>
        <dbReference type="ChEBI" id="CHEBI:57287"/>
        <dbReference type="ChEBI" id="CHEBI:58342"/>
        <dbReference type="ChEBI" id="CHEBI:78449"/>
        <dbReference type="ChEBI" id="CHEBI:78776"/>
    </reaction>
</comment>
<comment type="caution">
    <text evidence="6">The sequence shown here is derived from an EMBL/GenBank/DDBJ whole genome shotgun (WGS) entry which is preliminary data.</text>
</comment>
<protein>
    <recommendedName>
        <fullName evidence="3">3-oxopimeloyl-[acyl-carrier-protein] synthase</fullName>
        <shortName evidence="3">3-oxopimeloyl-[ACP] synthase</shortName>
        <ecNumber evidence="3">2.3.1.-</ecNumber>
    </recommendedName>
</protein>
<proteinExistence type="inferred from homology"/>
<comment type="similarity">
    <text evidence="3">Belongs to the thiolase-like superfamily. BioZ family.</text>
</comment>
<dbReference type="SUPFAM" id="SSF53901">
    <property type="entry name" value="Thiolase-like"/>
    <property type="match status" value="1"/>
</dbReference>
<comment type="function">
    <text evidence="3">Involved in the formation of the biotin precursor pimeloyl-ACP. Catalyzes the condensation of glutaryl-CoA, an intermediate in lysine degradation, with malonyl-ACP to produce 3-oxopimeloyl-ACP.</text>
</comment>
<evidence type="ECO:0000313" key="6">
    <source>
        <dbReference type="EMBL" id="PTL86984.1"/>
    </source>
</evidence>
<dbReference type="InterPro" id="IPR046403">
    <property type="entry name" value="BioZ"/>
</dbReference>
<organism evidence="6 7">
    <name type="scientific">Candidatus Liberibacter europaeus</name>
    <dbReference type="NCBI Taxonomy" id="744859"/>
    <lineage>
        <taxon>Bacteria</taxon>
        <taxon>Pseudomonadati</taxon>
        <taxon>Pseudomonadota</taxon>
        <taxon>Alphaproteobacteria</taxon>
        <taxon>Hyphomicrobiales</taxon>
        <taxon>Rhizobiaceae</taxon>
        <taxon>Liberibacter</taxon>
    </lineage>
</organism>
<dbReference type="NCBIfam" id="NF004623">
    <property type="entry name" value="PRK05963.1"/>
    <property type="match status" value="1"/>
</dbReference>
<name>A0A2T4VYX4_9HYPH</name>
<dbReference type="Proteomes" id="UP000240811">
    <property type="component" value="Unassembled WGS sequence"/>
</dbReference>
<keyword evidence="3" id="KW-0093">Biotin biosynthesis</keyword>
<evidence type="ECO:0000259" key="4">
    <source>
        <dbReference type="Pfam" id="PF08541"/>
    </source>
</evidence>
<feature type="region of interest" description="ACP-binding" evidence="3">
    <location>
        <begin position="256"/>
        <end position="260"/>
    </location>
</feature>
<evidence type="ECO:0000256" key="2">
    <source>
        <dbReference type="ARBA" id="ARBA00023315"/>
    </source>
</evidence>
<evidence type="ECO:0000256" key="1">
    <source>
        <dbReference type="ARBA" id="ARBA00022679"/>
    </source>
</evidence>
<keyword evidence="2 3" id="KW-0012">Acyltransferase</keyword>
<feature type="active site" evidence="3">
    <location>
        <position position="285"/>
    </location>
</feature>
<dbReference type="InterPro" id="IPR016039">
    <property type="entry name" value="Thiolase-like"/>
</dbReference>
<feature type="active site" evidence="3">
    <location>
        <position position="255"/>
    </location>
</feature>
<evidence type="ECO:0000259" key="5">
    <source>
        <dbReference type="Pfam" id="PF08545"/>
    </source>
</evidence>
<dbReference type="EC" id="2.3.1.-" evidence="3"/>
<feature type="domain" description="Beta-ketoacyl-[acyl-carrier-protein] synthase III N-terminal" evidence="5">
    <location>
        <begin position="108"/>
        <end position="187"/>
    </location>
</feature>
<gene>
    <name evidence="3" type="primary">bioZ</name>
    <name evidence="6" type="ORF">C4617_00785</name>
</gene>
<dbReference type="Pfam" id="PF08541">
    <property type="entry name" value="ACP_syn_III_C"/>
    <property type="match status" value="1"/>
</dbReference>
<dbReference type="UniPathway" id="UPA00078"/>
<evidence type="ECO:0000256" key="3">
    <source>
        <dbReference type="HAMAP-Rule" id="MF_02249"/>
    </source>
</evidence>
<dbReference type="EMBL" id="PSQJ01000001">
    <property type="protein sequence ID" value="PTL86984.1"/>
    <property type="molecule type" value="Genomic_DNA"/>
</dbReference>
<comment type="pathway">
    <text evidence="3">Cofactor biosynthesis; biotin biosynthesis.</text>
</comment>
<dbReference type="NCBIfam" id="NF006829">
    <property type="entry name" value="PRK09352.1"/>
    <property type="match status" value="1"/>
</dbReference>
<dbReference type="HAMAP" id="MF_02249">
    <property type="entry name" value="BioZ"/>
    <property type="match status" value="1"/>
</dbReference>
<evidence type="ECO:0000313" key="7">
    <source>
        <dbReference type="Proteomes" id="UP000240811"/>
    </source>
</evidence>
<keyword evidence="1 3" id="KW-0808">Transferase</keyword>
<feature type="active site" evidence="3">
    <location>
        <position position="114"/>
    </location>
</feature>
<dbReference type="CDD" id="cd00830">
    <property type="entry name" value="KAS_III"/>
    <property type="match status" value="1"/>
</dbReference>
<dbReference type="InterPro" id="IPR013747">
    <property type="entry name" value="ACP_syn_III_C"/>
</dbReference>
<dbReference type="GO" id="GO:0006633">
    <property type="term" value="P:fatty acid biosynthetic process"/>
    <property type="evidence" value="ECO:0007669"/>
    <property type="project" value="InterPro"/>
</dbReference>
<dbReference type="Pfam" id="PF08545">
    <property type="entry name" value="ACP_syn_III"/>
    <property type="match status" value="1"/>
</dbReference>
<comment type="catalytic activity">
    <reaction evidence="3">
        <text>glutaryl-CoA + malonyl-[ACP] + H(+) = 3-oxo-6-carboxyhexanoyl-[ACP] + CO2 + CoA</text>
        <dbReference type="Rhea" id="RHEA:67904"/>
        <dbReference type="Rhea" id="RHEA-COMP:9623"/>
        <dbReference type="Rhea" id="RHEA-COMP:17387"/>
        <dbReference type="ChEBI" id="CHEBI:15378"/>
        <dbReference type="ChEBI" id="CHEBI:16526"/>
        <dbReference type="ChEBI" id="CHEBI:57287"/>
        <dbReference type="ChEBI" id="CHEBI:57378"/>
        <dbReference type="ChEBI" id="CHEBI:78449"/>
        <dbReference type="ChEBI" id="CHEBI:176519"/>
    </reaction>
</comment>
<feature type="domain" description="Beta-ketoacyl-[acyl-carrier-protein] synthase III C-terminal" evidence="4">
    <location>
        <begin position="240"/>
        <end position="326"/>
    </location>
</feature>
<sequence length="328" mass="35370">MKTSSQIIGFGHSVPSQRIYNCTIERKLNIKSGIIEQKTGIKSRYWAGKDETLTDIATQAGEMALNDASINKDDIALTLLATSTPDHLLPPSSPIITHRLGLSNSGSIDLTGACSGFLYALVLADSYLNLHNKPILIIAANLLSRRINMEDHDTAIIFGDAAGAVVLAPSQSEYKRGIIGIKLISDGSKYNLIKIPSGGSICPTGKYNSPNDFFIHFSNGKEIFYSAVSIMTKSAQQALRMAHLEPKDIDRFIPHQANIRIINKVCEQIGFSKDIVVTSLSDFGNSSAATIPLSLSLENERKPFQSGEKILLSAVGAGMTGGSLVFMI</sequence>
<dbReference type="GO" id="GO:0004315">
    <property type="term" value="F:3-oxoacyl-[acyl-carrier-protein] synthase activity"/>
    <property type="evidence" value="ECO:0007669"/>
    <property type="project" value="InterPro"/>
</dbReference>
<dbReference type="PANTHER" id="PTHR34069">
    <property type="entry name" value="3-OXOACYL-[ACYL-CARRIER-PROTEIN] SYNTHASE 3"/>
    <property type="match status" value="1"/>
</dbReference>
<accession>A0A2T4VYX4</accession>
<dbReference type="GO" id="GO:0044550">
    <property type="term" value="P:secondary metabolite biosynthetic process"/>
    <property type="evidence" value="ECO:0007669"/>
    <property type="project" value="TreeGrafter"/>
</dbReference>
<dbReference type="AlphaFoldDB" id="A0A2T4VYX4"/>
<reference evidence="7" key="1">
    <citation type="submission" date="2018-02" db="EMBL/GenBank/DDBJ databases">
        <title>Genome sequence of Candidatus Liberibacter europaeus.</title>
        <authorList>
            <person name="Frampton R.A."/>
            <person name="Thompson S.M."/>
            <person name="David C."/>
            <person name="Addison S.M."/>
            <person name="Smith G.R."/>
        </authorList>
    </citation>
    <scope>NUCLEOTIDE SEQUENCE [LARGE SCALE GENOMIC DNA]</scope>
</reference>
<dbReference type="PANTHER" id="PTHR34069:SF2">
    <property type="entry name" value="BETA-KETOACYL-[ACYL-CARRIER-PROTEIN] SYNTHASE III"/>
    <property type="match status" value="1"/>
</dbReference>